<dbReference type="AlphaFoldDB" id="G8TU89"/>
<dbReference type="EC" id="2.1.1.107" evidence="1"/>
<dbReference type="SUPFAM" id="SSF53790">
    <property type="entry name" value="Tetrapyrrole methylase"/>
    <property type="match status" value="1"/>
</dbReference>
<evidence type="ECO:0000256" key="4">
    <source>
        <dbReference type="ARBA" id="ARBA00022691"/>
    </source>
</evidence>
<comment type="similarity">
    <text evidence="6">Belongs to the precorrin methyltransferase family.</text>
</comment>
<reference evidence="9" key="1">
    <citation type="submission" date="2011-12" db="EMBL/GenBank/DDBJ databases">
        <title>The complete genome of chromosome of Sulfobacillus acidophilus DSM 10332.</title>
        <authorList>
            <person name="Lucas S."/>
            <person name="Han J."/>
            <person name="Lapidus A."/>
            <person name="Bruce D."/>
            <person name="Goodwin L."/>
            <person name="Pitluck S."/>
            <person name="Peters L."/>
            <person name="Kyrpides N."/>
            <person name="Mavromatis K."/>
            <person name="Ivanova N."/>
            <person name="Mikhailova N."/>
            <person name="Chertkov O."/>
            <person name="Saunders E."/>
            <person name="Detter J.C."/>
            <person name="Tapia R."/>
            <person name="Han C."/>
            <person name="Land M."/>
            <person name="Hauser L."/>
            <person name="Markowitz V."/>
            <person name="Cheng J.-F."/>
            <person name="Hugenholtz P."/>
            <person name="Woyke T."/>
            <person name="Wu D."/>
            <person name="Pukall R."/>
            <person name="Gehrich-Schroeter G."/>
            <person name="Schneider S."/>
            <person name="Klenk H.-P."/>
            <person name="Eisen J.A."/>
        </authorList>
    </citation>
    <scope>NUCLEOTIDE SEQUENCE [LARGE SCALE GENOMIC DNA]</scope>
    <source>
        <strain evidence="9">ATCC 700253 / DSM 10332 / NAL</strain>
    </source>
</reference>
<dbReference type="InterPro" id="IPR035996">
    <property type="entry name" value="4pyrrol_Methylase_sf"/>
</dbReference>
<keyword evidence="3 6" id="KW-0808">Transferase</keyword>
<dbReference type="NCBIfam" id="TIGR01469">
    <property type="entry name" value="cobA_cysG_Cterm"/>
    <property type="match status" value="1"/>
</dbReference>
<dbReference type="KEGG" id="sap:Sulac_2291"/>
<dbReference type="Gene3D" id="3.30.950.10">
    <property type="entry name" value="Methyltransferase, Cobalt-precorrin-4 Transmethylase, Domain 2"/>
    <property type="match status" value="1"/>
</dbReference>
<dbReference type="InterPro" id="IPR006366">
    <property type="entry name" value="CobA/CysG_C"/>
</dbReference>
<evidence type="ECO:0000313" key="8">
    <source>
        <dbReference type="EMBL" id="AEW05761.1"/>
    </source>
</evidence>
<accession>G8TU89</accession>
<dbReference type="PROSITE" id="PS00839">
    <property type="entry name" value="SUMT_1"/>
    <property type="match status" value="1"/>
</dbReference>
<keyword evidence="4" id="KW-0949">S-adenosyl-L-methionine</keyword>
<protein>
    <recommendedName>
        <fullName evidence="1">uroporphyrinogen-III C-methyltransferase</fullName>
        <ecNumber evidence="1">2.1.1.107</ecNumber>
    </recommendedName>
</protein>
<feature type="domain" description="Tetrapyrrole methylase" evidence="7">
    <location>
        <begin position="4"/>
        <end position="214"/>
    </location>
</feature>
<dbReference type="GO" id="GO:0032259">
    <property type="term" value="P:methylation"/>
    <property type="evidence" value="ECO:0007669"/>
    <property type="project" value="UniProtKB-KW"/>
</dbReference>
<name>G8TU89_SULAD</name>
<keyword evidence="9" id="KW-1185">Reference proteome</keyword>
<dbReference type="PANTHER" id="PTHR45790:SF3">
    <property type="entry name" value="S-ADENOSYL-L-METHIONINE-DEPENDENT UROPORPHYRINOGEN III METHYLTRANSFERASE, CHLOROPLASTIC"/>
    <property type="match status" value="1"/>
</dbReference>
<dbReference type="PROSITE" id="PS00840">
    <property type="entry name" value="SUMT_2"/>
    <property type="match status" value="1"/>
</dbReference>
<proteinExistence type="inferred from homology"/>
<keyword evidence="5" id="KW-0627">Porphyrin biosynthesis</keyword>
<dbReference type="Gene3D" id="3.40.1010.10">
    <property type="entry name" value="Cobalt-precorrin-4 Transmethylase, Domain 1"/>
    <property type="match status" value="1"/>
</dbReference>
<evidence type="ECO:0000256" key="1">
    <source>
        <dbReference type="ARBA" id="ARBA00012162"/>
    </source>
</evidence>
<sequence>MAGKVYLVGAGPGDPELLTLKGKRCLESADVVLYDRLISPAVLQWIPAWATAIDVGKTPANHRYRQDQINQLLIEYALTGKTVVRLKGGDPFVFGRGAEEIEALAAHDIPFEVVPGISSAIAVPAAAGIPVTVRGQAGGFHVVTGHEAATSDGVDWNFLGQSRETLVILMGMQHLEAISTRLQAAGRPPDTPVAVVSHGTRPEQTVAVGTLQTIVPAAELAKVTAPAVIVVGDVVGWANERGFVVRTGGNR</sequence>
<dbReference type="FunFam" id="3.40.1010.10:FF:000001">
    <property type="entry name" value="Siroheme synthase"/>
    <property type="match status" value="1"/>
</dbReference>
<dbReference type="PANTHER" id="PTHR45790">
    <property type="entry name" value="SIROHEME SYNTHASE-RELATED"/>
    <property type="match status" value="1"/>
</dbReference>
<dbReference type="GO" id="GO:0004851">
    <property type="term" value="F:uroporphyrin-III C-methyltransferase activity"/>
    <property type="evidence" value="ECO:0007669"/>
    <property type="project" value="UniProtKB-EC"/>
</dbReference>
<evidence type="ECO:0000256" key="2">
    <source>
        <dbReference type="ARBA" id="ARBA00022603"/>
    </source>
</evidence>
<evidence type="ECO:0000256" key="3">
    <source>
        <dbReference type="ARBA" id="ARBA00022679"/>
    </source>
</evidence>
<dbReference type="PATRIC" id="fig|679936.5.peg.2374"/>
<evidence type="ECO:0000256" key="5">
    <source>
        <dbReference type="ARBA" id="ARBA00023244"/>
    </source>
</evidence>
<dbReference type="GO" id="GO:0019354">
    <property type="term" value="P:siroheme biosynthetic process"/>
    <property type="evidence" value="ECO:0007669"/>
    <property type="project" value="InterPro"/>
</dbReference>
<gene>
    <name evidence="8" type="ordered locus">Sulac_2291</name>
</gene>
<keyword evidence="2 6" id="KW-0489">Methyltransferase</keyword>
<dbReference type="InterPro" id="IPR014777">
    <property type="entry name" value="4pyrrole_Mease_sub1"/>
</dbReference>
<dbReference type="STRING" id="679936.Sulac_2291"/>
<dbReference type="EMBL" id="CP003179">
    <property type="protein sequence ID" value="AEW05761.1"/>
    <property type="molecule type" value="Genomic_DNA"/>
</dbReference>
<dbReference type="InterPro" id="IPR000878">
    <property type="entry name" value="4pyrrol_Mease"/>
</dbReference>
<evidence type="ECO:0000256" key="6">
    <source>
        <dbReference type="RuleBase" id="RU003960"/>
    </source>
</evidence>
<dbReference type="Pfam" id="PF00590">
    <property type="entry name" value="TP_methylase"/>
    <property type="match status" value="1"/>
</dbReference>
<dbReference type="InterPro" id="IPR014776">
    <property type="entry name" value="4pyrrole_Mease_sub2"/>
</dbReference>
<dbReference type="NCBIfam" id="NF004790">
    <property type="entry name" value="PRK06136.1"/>
    <property type="match status" value="1"/>
</dbReference>
<dbReference type="FunFam" id="3.30.950.10:FF:000001">
    <property type="entry name" value="Siroheme synthase"/>
    <property type="match status" value="1"/>
</dbReference>
<evidence type="ECO:0000313" key="9">
    <source>
        <dbReference type="Proteomes" id="UP000005439"/>
    </source>
</evidence>
<organism evidence="8 9">
    <name type="scientific">Sulfobacillus acidophilus (strain ATCC 700253 / DSM 10332 / NAL)</name>
    <dbReference type="NCBI Taxonomy" id="679936"/>
    <lineage>
        <taxon>Bacteria</taxon>
        <taxon>Bacillati</taxon>
        <taxon>Bacillota</taxon>
        <taxon>Clostridia</taxon>
        <taxon>Eubacteriales</taxon>
        <taxon>Clostridiales Family XVII. Incertae Sedis</taxon>
        <taxon>Sulfobacillus</taxon>
    </lineage>
</organism>
<dbReference type="InterPro" id="IPR050161">
    <property type="entry name" value="Siro_Cobalamin_biosynth"/>
</dbReference>
<dbReference type="InterPro" id="IPR003043">
    <property type="entry name" value="Uropor_MeTrfase_CS"/>
</dbReference>
<dbReference type="CDD" id="cd11642">
    <property type="entry name" value="SUMT"/>
    <property type="match status" value="1"/>
</dbReference>
<reference evidence="8 9" key="2">
    <citation type="journal article" date="2012" name="Stand. Genomic Sci.">
        <title>Complete genome sequence of the moderately thermophilic mineral-sulfide-oxidizing firmicute Sulfobacillus acidophilus type strain (NAL(T)).</title>
        <authorList>
            <person name="Anderson I."/>
            <person name="Chertkov O."/>
            <person name="Chen A."/>
            <person name="Saunders E."/>
            <person name="Lapidus A."/>
            <person name="Nolan M."/>
            <person name="Lucas S."/>
            <person name="Hammon N."/>
            <person name="Deshpande S."/>
            <person name="Cheng J.F."/>
            <person name="Han C."/>
            <person name="Tapia R."/>
            <person name="Goodwin L.A."/>
            <person name="Pitluck S."/>
            <person name="Liolios K."/>
            <person name="Pagani I."/>
            <person name="Ivanova N."/>
            <person name="Mikhailova N."/>
            <person name="Pati A."/>
            <person name="Palaniappan K."/>
            <person name="Land M."/>
            <person name="Pan C."/>
            <person name="Rohde M."/>
            <person name="Pukall R."/>
            <person name="Goker M."/>
            <person name="Detter J.C."/>
            <person name="Woyke T."/>
            <person name="Bristow J."/>
            <person name="Eisen J.A."/>
            <person name="Markowitz V."/>
            <person name="Hugenholtz P."/>
            <person name="Kyrpides N.C."/>
            <person name="Klenk H.P."/>
            <person name="Mavromatis K."/>
        </authorList>
    </citation>
    <scope>NUCLEOTIDE SEQUENCE [LARGE SCALE GENOMIC DNA]</scope>
    <source>
        <strain evidence="9">ATCC 700253 / DSM 10332 / NAL</strain>
    </source>
</reference>
<evidence type="ECO:0000259" key="7">
    <source>
        <dbReference type="Pfam" id="PF00590"/>
    </source>
</evidence>
<dbReference type="HOGENOM" id="CLU_011276_7_0_9"/>
<dbReference type="Proteomes" id="UP000005439">
    <property type="component" value="Chromosome"/>
</dbReference>